<feature type="compositionally biased region" description="Polar residues" evidence="1">
    <location>
        <begin position="395"/>
        <end position="404"/>
    </location>
</feature>
<evidence type="ECO:0000313" key="3">
    <source>
        <dbReference type="EMBL" id="KAK6141174.1"/>
    </source>
</evidence>
<evidence type="ECO:0000259" key="2">
    <source>
        <dbReference type="Pfam" id="PF25122"/>
    </source>
</evidence>
<reference evidence="3 4" key="1">
    <citation type="journal article" date="2021" name="Comput. Struct. Biotechnol. J.">
        <title>De novo genome assembly of the potent medicinal plant Rehmannia glutinosa using nanopore technology.</title>
        <authorList>
            <person name="Ma L."/>
            <person name="Dong C."/>
            <person name="Song C."/>
            <person name="Wang X."/>
            <person name="Zheng X."/>
            <person name="Niu Y."/>
            <person name="Chen S."/>
            <person name="Feng W."/>
        </authorList>
    </citation>
    <scope>NUCLEOTIDE SEQUENCE [LARGE SCALE GENOMIC DNA]</scope>
    <source>
        <strain evidence="3">DH-2019</strain>
    </source>
</reference>
<keyword evidence="4" id="KW-1185">Reference proteome</keyword>
<feature type="region of interest" description="Disordered" evidence="1">
    <location>
        <begin position="395"/>
        <end position="414"/>
    </location>
</feature>
<feature type="compositionally biased region" description="Basic and acidic residues" evidence="1">
    <location>
        <begin position="258"/>
        <end position="268"/>
    </location>
</feature>
<dbReference type="PANTHER" id="PTHR36308:SF1">
    <property type="entry name" value="DENTIN SIALOPHOSPHOPROTEIN-RELATED"/>
    <property type="match status" value="1"/>
</dbReference>
<accession>A0ABR0W2G4</accession>
<comment type="caution">
    <text evidence="3">The sequence shown here is derived from an EMBL/GenBank/DDBJ whole genome shotgun (WGS) entry which is preliminary data.</text>
</comment>
<feature type="region of interest" description="Disordered" evidence="1">
    <location>
        <begin position="466"/>
        <end position="501"/>
    </location>
</feature>
<evidence type="ECO:0000313" key="4">
    <source>
        <dbReference type="Proteomes" id="UP001318860"/>
    </source>
</evidence>
<proteinExistence type="predicted"/>
<feature type="compositionally biased region" description="Polar residues" evidence="1">
    <location>
        <begin position="478"/>
        <end position="493"/>
    </location>
</feature>
<organism evidence="3 4">
    <name type="scientific">Rehmannia glutinosa</name>
    <name type="common">Chinese foxglove</name>
    <dbReference type="NCBI Taxonomy" id="99300"/>
    <lineage>
        <taxon>Eukaryota</taxon>
        <taxon>Viridiplantae</taxon>
        <taxon>Streptophyta</taxon>
        <taxon>Embryophyta</taxon>
        <taxon>Tracheophyta</taxon>
        <taxon>Spermatophyta</taxon>
        <taxon>Magnoliopsida</taxon>
        <taxon>eudicotyledons</taxon>
        <taxon>Gunneridae</taxon>
        <taxon>Pentapetalae</taxon>
        <taxon>asterids</taxon>
        <taxon>lamiids</taxon>
        <taxon>Lamiales</taxon>
        <taxon>Orobanchaceae</taxon>
        <taxon>Rehmannieae</taxon>
        <taxon>Rehmannia</taxon>
    </lineage>
</organism>
<dbReference type="Proteomes" id="UP001318860">
    <property type="component" value="Unassembled WGS sequence"/>
</dbReference>
<dbReference type="EMBL" id="JABTTQ020000171">
    <property type="protein sequence ID" value="KAK6141174.1"/>
    <property type="molecule type" value="Genomic_DNA"/>
</dbReference>
<gene>
    <name evidence="3" type="ORF">DH2020_025092</name>
</gene>
<feature type="region of interest" description="Disordered" evidence="1">
    <location>
        <begin position="244"/>
        <end position="270"/>
    </location>
</feature>
<dbReference type="Pfam" id="PF25122">
    <property type="entry name" value="DUF7815"/>
    <property type="match status" value="1"/>
</dbReference>
<protein>
    <recommendedName>
        <fullName evidence="2">DUF7815 domain-containing protein</fullName>
    </recommendedName>
</protein>
<feature type="domain" description="DUF7815" evidence="2">
    <location>
        <begin position="50"/>
        <end position="74"/>
    </location>
</feature>
<dbReference type="InterPro" id="IPR056717">
    <property type="entry name" value="DUF7815"/>
</dbReference>
<evidence type="ECO:0000256" key="1">
    <source>
        <dbReference type="SAM" id="MobiDB-lite"/>
    </source>
</evidence>
<name>A0ABR0W2G4_REHGL</name>
<dbReference type="PANTHER" id="PTHR36308">
    <property type="entry name" value="DENTIN SIALOPHOSPHOPROTEIN-RELATED"/>
    <property type="match status" value="1"/>
</dbReference>
<sequence>MSQVPRELIRQVQICTRAAAGLSDYNPSDTTLPALPSLSAAIAASDPSPPHLRCKNCKGMLLRGSESIICVYCGLGPHHDVVPDPISFTSTIGYQWLLRSLRLNGSEMVDPTNESAQNLGQSSPKALTRLSDLLNFKIPWQAETEKQETSSTDKLSEESKRSLSLTGVAPDKFFLKSKKNVYDISIEQPFMHNQIVTADGKDVAAVDYQNLFQNVQSSEPADSSSKHKTNEAFTGWEADFQSADSENQHHFAGSSVDSKNKQDPKSFDHSTGFEVNLAAHIDSVFGSGKDLNDGKPKDKPAVSPAFDDWNSDDVFNNLSSNTSQFSDGFNATVSTRNDPEDDHTLVSSKDSTADLFQDFQSQTNYTDTTENRTNEEHKTMDEDFFEEWNDFAGSTSSQFPSQSAWPGGDYQVSTSDQKSSEIDLFSLGNKFEGGDFGSFSQPDLFSTSNSNNNALTEVNAIKSESPASDWFGGAASPSHESGQAANNGDASGKSTEDDVKMLISQMHDLSFMLDTNLRIPSDSDVRNSSPKD</sequence>